<dbReference type="WBParaSite" id="PgR029_g102_t01">
    <property type="protein sequence ID" value="PgR029_g102_t01"/>
    <property type="gene ID" value="PgR029_g102"/>
</dbReference>
<evidence type="ECO:0000256" key="1">
    <source>
        <dbReference type="SAM" id="SignalP"/>
    </source>
</evidence>
<dbReference type="Proteomes" id="UP000887569">
    <property type="component" value="Unplaced"/>
</dbReference>
<organism evidence="2 3">
    <name type="scientific">Parascaris univalens</name>
    <name type="common">Nematode worm</name>
    <dbReference type="NCBI Taxonomy" id="6257"/>
    <lineage>
        <taxon>Eukaryota</taxon>
        <taxon>Metazoa</taxon>
        <taxon>Ecdysozoa</taxon>
        <taxon>Nematoda</taxon>
        <taxon>Chromadorea</taxon>
        <taxon>Rhabditida</taxon>
        <taxon>Spirurina</taxon>
        <taxon>Ascaridomorpha</taxon>
        <taxon>Ascaridoidea</taxon>
        <taxon>Ascarididae</taxon>
        <taxon>Parascaris</taxon>
    </lineage>
</organism>
<keyword evidence="1" id="KW-0732">Signal</keyword>
<reference evidence="3" key="1">
    <citation type="submission" date="2022-11" db="UniProtKB">
        <authorList>
            <consortium name="WormBaseParasite"/>
        </authorList>
    </citation>
    <scope>IDENTIFICATION</scope>
</reference>
<evidence type="ECO:0000313" key="2">
    <source>
        <dbReference type="Proteomes" id="UP000887569"/>
    </source>
</evidence>
<name>A0A915BA18_PARUN</name>
<evidence type="ECO:0000313" key="3">
    <source>
        <dbReference type="WBParaSite" id="PgR029_g102_t01"/>
    </source>
</evidence>
<dbReference type="AlphaFoldDB" id="A0A915BA18"/>
<feature type="chain" id="PRO_5037064571" evidence="1">
    <location>
        <begin position="22"/>
        <end position="238"/>
    </location>
</feature>
<accession>A0A915BA18</accession>
<feature type="signal peptide" evidence="1">
    <location>
        <begin position="1"/>
        <end position="21"/>
    </location>
</feature>
<protein>
    <submittedName>
        <fullName evidence="3">Uncharacterized protein</fullName>
    </submittedName>
</protein>
<sequence>MQTCTWLFLVMTINVIAHGEAQGAQMIADDEQSAGTSYSQHHINAEVSAYHRLRHSERQRWRHHKLQMHRTVAAEFARAQTQEIFDSLRRQLQSDAHKNAKRTHHTKDLTIKRQRNEALCEIRRNTVHMNTPTEEYDPPFMVEVRCKNVADFERSHGSATLRPQGCVHELLRCVQMFKDVHFSRRKIGSHSWHPYTVANVPSSCECVAITREAISSLKKLHKTKHSRQFNIAIREVPT</sequence>
<keyword evidence="2" id="KW-1185">Reference proteome</keyword>
<proteinExistence type="predicted"/>